<keyword evidence="15 20" id="KW-1133">Transmembrane helix</keyword>
<evidence type="ECO:0000256" key="17">
    <source>
        <dbReference type="ARBA" id="ARBA00023136"/>
    </source>
</evidence>
<comment type="catalytic activity">
    <reaction evidence="20">
        <text>Ca(2+)(in) + ATP + H2O = Ca(2+)(out) + ADP + phosphate + H(+)</text>
        <dbReference type="Rhea" id="RHEA:18105"/>
        <dbReference type="ChEBI" id="CHEBI:15377"/>
        <dbReference type="ChEBI" id="CHEBI:15378"/>
        <dbReference type="ChEBI" id="CHEBI:29108"/>
        <dbReference type="ChEBI" id="CHEBI:30616"/>
        <dbReference type="ChEBI" id="CHEBI:43474"/>
        <dbReference type="ChEBI" id="CHEBI:456216"/>
        <dbReference type="EC" id="7.2.2.10"/>
    </reaction>
</comment>
<comment type="subcellular location">
    <subcellularLocation>
        <location evidence="1">Cytoplasmic vesicle</location>
        <location evidence="1">Secretory vesicle</location>
        <location evidence="1">Synaptic vesicle membrane</location>
        <topology evidence="1">Multi-pass membrane protein</topology>
    </subcellularLocation>
    <subcellularLocation>
        <location evidence="20">Membrane</location>
        <topology evidence="20">Multi-pass membrane protein</topology>
    </subcellularLocation>
    <subcellularLocation>
        <location evidence="18">Presynaptic cell membrane</location>
        <topology evidence="18">Multi-pass membrane protein</topology>
    </subcellularLocation>
</comment>
<evidence type="ECO:0000256" key="20">
    <source>
        <dbReference type="RuleBase" id="RU361146"/>
    </source>
</evidence>
<evidence type="ECO:0000256" key="14">
    <source>
        <dbReference type="ARBA" id="ARBA00022967"/>
    </source>
</evidence>
<evidence type="ECO:0000256" key="12">
    <source>
        <dbReference type="ARBA" id="ARBA00022842"/>
    </source>
</evidence>
<evidence type="ECO:0000256" key="10">
    <source>
        <dbReference type="ARBA" id="ARBA00022837"/>
    </source>
</evidence>
<dbReference type="FunFam" id="2.70.150.10:FF:000001">
    <property type="entry name" value="Calcium-transporting ATPase"/>
    <property type="match status" value="1"/>
</dbReference>
<evidence type="ECO:0000256" key="8">
    <source>
        <dbReference type="ARBA" id="ARBA00022723"/>
    </source>
</evidence>
<dbReference type="SUPFAM" id="SSF56784">
    <property type="entry name" value="HAD-like"/>
    <property type="match status" value="1"/>
</dbReference>
<sequence length="1220" mass="134752">MGDMANNSVAYGGVKNSLKEANHDGDFGITLAELRALMELRSTDALRKIQESYGDVYGICTRLKTSPNEGLSGNPVDIERREAVFGKNFIPPKKPKTFLQLVWEALQDVTLIILEIAAIVSLGLSFYQPPEGDNALCGDVSVGEEEGEGETGWIEGAAILLSVVCVVLVTAFNDWSKEKQFRGLQSRIEQEQKFTVIRGGQVIQIPVADITVGDIAQVKYGDLLPADGILIQGNDLKIDESSLTGESDHVKKSLDKDPLLLSGTHVMEGSGRMVVTAVGINSQTGIIFTLLGAGGEEEEKKDEKEKEKKNKKQDGAIENRNKAKAQDGAAMEMQPLKSEEGGDGDEKDKKKANLPKKEKSVLQGKLTKLAVQIGKAGLLMSAITVIILVLYFVIDTFWVQKRPWLAECTPIYIQYFVKFFIIGVTVLVVAVPEGLPLAVTISLAYSVKKMMKDNNLVRHLDACETMGNATAICSDKTGTLTMNRMTVVQAYINEKHYKKIPDPEAIPPNILSYLVTGISVNCAYTSKILPPEKEGGLPRHVGNKTECALPGFLLDLKRDYQDARNEIPEEALYKVYTFNPVRKSMSTVLKNSDGSYRIFSKGASEIILKKCFKILSANGEAKVFRPRDRDDIVKTVIEPMASEGLRTICLAFRDFPAGEPEPEWDNENDIVTGLTCIAVVGIEDPVRPEVPDAIKKCQRAGITVRMVTGDNINTARAIATKCGILHPGEDFLCLEGKDFNRRIRNEKGEIEQERIDKIWPKLRVLARSSPTDKHTLVKGIIDSTVSEQRQVVAVTGDGTNDGPALKKADVGFAMGIAGTDVAKEASDIILTDDNFTSIVKAVMWGRNVYDSISKFLQFQLTVNVVAVIVAFTGACITQDSPLKAVQMLWVNLIMDTLASLALATEPPTESLLLRKPYGRNKPLISRTMMKNILGHAFYQLVVVFTLLFAGEKFFDIDSGRNAPLHAPPSEHYTIVFNTFVLMQLFNEINARKIHGERNVFEGIFNNAIFCTIVLGTFVVQIIIVQFGGKPFSCSELSIEQWLWSIFLGMGTLLWGQLISTIPTSRLKFLKEAGHGTQKEEIPEEELAEDVEEIDHAERELRRGQILWFRGLNRIQTQIRVVNAFRSSLYEGLEKPESRSSIHNFMTHPEFRIEDSEPHIPLIDDTDAEDDAPTKRNSSPPPSPNKNNNAVDSGIYLTIEMNKSATSSSPGSPLHSLETSL</sequence>
<dbReference type="GO" id="GO:0005524">
    <property type="term" value="F:ATP binding"/>
    <property type="evidence" value="ECO:0007669"/>
    <property type="project" value="UniProtKB-KW"/>
</dbReference>
<keyword evidence="4" id="KW-1003">Cell membrane</keyword>
<accession>Q95ML6</accession>
<dbReference type="FunFam" id="3.40.50.1000:FF:000007">
    <property type="entry name" value="Calcium-transporting ATPase"/>
    <property type="match status" value="1"/>
</dbReference>
<feature type="region of interest" description="Disordered" evidence="21">
    <location>
        <begin position="1160"/>
        <end position="1220"/>
    </location>
</feature>
<keyword evidence="16 20" id="KW-0406">Ion transport</keyword>
<evidence type="ECO:0000256" key="3">
    <source>
        <dbReference type="ARBA" id="ARBA00022448"/>
    </source>
</evidence>
<protein>
    <recommendedName>
        <fullName evidence="20">Calcium-transporting ATPase</fullName>
        <ecNumber evidence="20">7.2.2.10</ecNumber>
    </recommendedName>
</protein>
<dbReference type="GO" id="GO:0005388">
    <property type="term" value="F:P-type calcium transporter activity"/>
    <property type="evidence" value="ECO:0007669"/>
    <property type="project" value="UniProtKB-EC"/>
</dbReference>
<keyword evidence="9 20" id="KW-0547">Nucleotide-binding</keyword>
<dbReference type="AlphaFoldDB" id="Q95ML6"/>
<dbReference type="Pfam" id="PF13246">
    <property type="entry name" value="Cation_ATPase"/>
    <property type="match status" value="1"/>
</dbReference>
<keyword evidence="6 20" id="KW-0109">Calcium transport</keyword>
<keyword evidence="11 20" id="KW-0067">ATP-binding</keyword>
<feature type="compositionally biased region" description="Polar residues" evidence="21">
    <location>
        <begin position="1200"/>
        <end position="1220"/>
    </location>
</feature>
<feature type="transmembrane region" description="Helical" evidence="20">
    <location>
        <begin position="1040"/>
        <end position="1061"/>
    </location>
</feature>
<evidence type="ECO:0000256" key="7">
    <source>
        <dbReference type="ARBA" id="ARBA00022692"/>
    </source>
</evidence>
<feature type="compositionally biased region" description="Basic and acidic residues" evidence="21">
    <location>
        <begin position="337"/>
        <end position="356"/>
    </location>
</feature>
<evidence type="ECO:0000256" key="4">
    <source>
        <dbReference type="ARBA" id="ARBA00022475"/>
    </source>
</evidence>
<dbReference type="GO" id="GO:0005516">
    <property type="term" value="F:calmodulin binding"/>
    <property type="evidence" value="ECO:0007669"/>
    <property type="project" value="UniProtKB-KW"/>
</dbReference>
<dbReference type="Pfam" id="PF12424">
    <property type="entry name" value="ATP_Ca_trans_C"/>
    <property type="match status" value="1"/>
</dbReference>
<dbReference type="FunFam" id="1.20.1110.10:FF:000001">
    <property type="entry name" value="Calcium-transporting ATPase"/>
    <property type="match status" value="1"/>
</dbReference>
<dbReference type="EMBL" id="AF332982">
    <property type="protein sequence ID" value="AAK69626.1"/>
    <property type="molecule type" value="mRNA"/>
</dbReference>
<dbReference type="Pfam" id="PF00690">
    <property type="entry name" value="Cation_ATPase_N"/>
    <property type="match status" value="1"/>
</dbReference>
<dbReference type="NCBIfam" id="TIGR01517">
    <property type="entry name" value="ATPase-IIB_Ca"/>
    <property type="match status" value="1"/>
</dbReference>
<dbReference type="InterPro" id="IPR006068">
    <property type="entry name" value="ATPase_P-typ_cation-transptr_C"/>
</dbReference>
<dbReference type="PRINTS" id="PR00119">
    <property type="entry name" value="CATATPASE"/>
</dbReference>
<dbReference type="Gene3D" id="3.40.1110.10">
    <property type="entry name" value="Calcium-transporting ATPase, cytoplasmic domain N"/>
    <property type="match status" value="1"/>
</dbReference>
<proteinExistence type="evidence at transcript level"/>
<keyword evidence="3 20" id="KW-0813">Transport</keyword>
<evidence type="ECO:0000256" key="15">
    <source>
        <dbReference type="ARBA" id="ARBA00022989"/>
    </source>
</evidence>
<evidence type="ECO:0000259" key="22">
    <source>
        <dbReference type="SMART" id="SM00831"/>
    </source>
</evidence>
<feature type="transmembrane region" description="Helical" evidence="20">
    <location>
        <begin position="378"/>
        <end position="399"/>
    </location>
</feature>
<evidence type="ECO:0000256" key="5">
    <source>
        <dbReference type="ARBA" id="ARBA00022553"/>
    </source>
</evidence>
<dbReference type="FunFam" id="3.40.1110.10:FF:000002">
    <property type="entry name" value="Calcium-transporting ATPase"/>
    <property type="match status" value="1"/>
</dbReference>
<dbReference type="OrthoDB" id="116380at2759"/>
<dbReference type="SUPFAM" id="SSF81660">
    <property type="entry name" value="Metal cation-transporting ATPase, ATP-binding domain N"/>
    <property type="match status" value="1"/>
</dbReference>
<keyword evidence="10 20" id="KW-0106">Calcium</keyword>
<dbReference type="FunFam" id="1.20.1110.10:FF:000008">
    <property type="entry name" value="Calcium-transporting ATPase"/>
    <property type="match status" value="1"/>
</dbReference>
<dbReference type="NCBIfam" id="TIGR01494">
    <property type="entry name" value="ATPase_P-type"/>
    <property type="match status" value="3"/>
</dbReference>
<reference evidence="23" key="1">
    <citation type="journal article" date="2002" name="J. Infect. Dis.">
        <title>Salmonella serotype Typhimurium infection of bovine Peyer's patches down-regulates plasma membrane calcium-transporting ATPase expression.</title>
        <authorList>
            <person name="Santos R.L."/>
            <person name="Schoffelmeer J.A."/>
            <person name="Tsolis R.M."/>
            <person name="Gutierrez-Pabello J.A."/>
            <person name="Baumler A.J."/>
            <person name="Adams L.G."/>
        </authorList>
    </citation>
    <scope>NUCLEOTIDE SEQUENCE</scope>
</reference>
<keyword evidence="7 20" id="KW-0812">Transmembrane</keyword>
<comment type="caution">
    <text evidence="20">Lacks conserved residue(s) required for the propagation of feature annotation.</text>
</comment>
<dbReference type="InterPro" id="IPR059000">
    <property type="entry name" value="ATPase_P-type_domA"/>
</dbReference>
<comment type="function">
    <text evidence="19">Catalyzes the hydrolysis of ATP coupled with the transport of calcium from the cytoplasm to the extracellular space thereby maintaining intracellular calcium homeostasis. Plays a role in blood pressure regulation through regulation of intracellular calcium concentration and nitric oxide production leading to regulation of vascular smooth muscle cells vasoconstriction. Positively regulates bone mineralization through absorption of calcium from the intestine. Plays dual roles in osteoclast differentiation and survival by regulating RANKL-induced calcium oscillations in preosteoclasts and mediating calcium extrusion in mature osteoclasts. Regulates insulin sensitivity through calcium/calmodulin signaling pathway by regulating AKT1 activation and NOS3 activation in endothelial cells. May play a role in synaptic transmission by modulating calcium and proton dynamics at the synaptic vesicles.</text>
</comment>
<evidence type="ECO:0000256" key="9">
    <source>
        <dbReference type="ARBA" id="ARBA00022741"/>
    </source>
</evidence>
<evidence type="ECO:0000256" key="11">
    <source>
        <dbReference type="ARBA" id="ARBA00022840"/>
    </source>
</evidence>
<dbReference type="KEGG" id="bta:282641"/>
<dbReference type="InterPro" id="IPR023298">
    <property type="entry name" value="ATPase_P-typ_TM_dom_sf"/>
</dbReference>
<comment type="similarity">
    <text evidence="2 20">Belongs to the cation transport ATPase (P-type) (TC 3.A.3) family. Type IIB subfamily.</text>
</comment>
<dbReference type="GeneID" id="282641"/>
<dbReference type="InterPro" id="IPR023299">
    <property type="entry name" value="ATPase_P-typ_cyto_dom_N"/>
</dbReference>
<dbReference type="PANTHER" id="PTHR24093">
    <property type="entry name" value="CATION TRANSPORTING ATPASE"/>
    <property type="match status" value="1"/>
</dbReference>
<keyword evidence="14" id="KW-1278">Translocase</keyword>
<feature type="transmembrane region" description="Helical" evidence="20">
    <location>
        <begin position="1007"/>
        <end position="1028"/>
    </location>
</feature>
<dbReference type="SUPFAM" id="SSF81665">
    <property type="entry name" value="Calcium ATPase, transmembrane domain M"/>
    <property type="match status" value="1"/>
</dbReference>
<keyword evidence="13" id="KW-0112">Calmodulin-binding</keyword>
<dbReference type="InterPro" id="IPR006408">
    <property type="entry name" value="P-type_ATPase_IIB"/>
</dbReference>
<feature type="region of interest" description="Disordered" evidence="21">
    <location>
        <begin position="297"/>
        <end position="356"/>
    </location>
</feature>
<dbReference type="Pfam" id="PF00689">
    <property type="entry name" value="Cation_ATPase_C"/>
    <property type="match status" value="1"/>
</dbReference>
<evidence type="ECO:0000256" key="19">
    <source>
        <dbReference type="ARBA" id="ARBA00045785"/>
    </source>
</evidence>
<dbReference type="GO" id="GO:0030672">
    <property type="term" value="C:synaptic vesicle membrane"/>
    <property type="evidence" value="ECO:0007669"/>
    <property type="project" value="UniProtKB-SubCell"/>
</dbReference>
<dbReference type="InterPro" id="IPR004014">
    <property type="entry name" value="ATPase_P-typ_cation-transptr_N"/>
</dbReference>
<evidence type="ECO:0000256" key="16">
    <source>
        <dbReference type="ARBA" id="ARBA00023065"/>
    </source>
</evidence>
<dbReference type="SMART" id="SM00831">
    <property type="entry name" value="Cation_ATPase_N"/>
    <property type="match status" value="1"/>
</dbReference>
<evidence type="ECO:0000256" key="13">
    <source>
        <dbReference type="ARBA" id="ARBA00022860"/>
    </source>
</evidence>
<dbReference type="Gene3D" id="1.20.1110.10">
    <property type="entry name" value="Calcium-transporting ATPase, transmembrane domain"/>
    <property type="match status" value="2"/>
</dbReference>
<dbReference type="EC" id="7.2.2.10" evidence="20"/>
<evidence type="ECO:0000256" key="6">
    <source>
        <dbReference type="ARBA" id="ARBA00022568"/>
    </source>
</evidence>
<dbReference type="Gene3D" id="2.70.150.10">
    <property type="entry name" value="Calcium-transporting ATPase, cytoplasmic transduction domain A"/>
    <property type="match status" value="1"/>
</dbReference>
<dbReference type="CDD" id="cd02081">
    <property type="entry name" value="P-type_ATPase_Ca_PMCA-like"/>
    <property type="match status" value="1"/>
</dbReference>
<dbReference type="SUPFAM" id="SSF81653">
    <property type="entry name" value="Calcium ATPase, transduction domain A"/>
    <property type="match status" value="1"/>
</dbReference>
<evidence type="ECO:0000256" key="1">
    <source>
        <dbReference type="ARBA" id="ARBA00004644"/>
    </source>
</evidence>
<dbReference type="InterPro" id="IPR023214">
    <property type="entry name" value="HAD_sf"/>
</dbReference>
<feature type="transmembrane region" description="Helical" evidence="20">
    <location>
        <begin position="932"/>
        <end position="949"/>
    </location>
</feature>
<dbReference type="InterPro" id="IPR044492">
    <property type="entry name" value="P_typ_ATPase_HD_dom"/>
</dbReference>
<dbReference type="PROSITE" id="PS00154">
    <property type="entry name" value="ATPASE_E1_E2"/>
    <property type="match status" value="1"/>
</dbReference>
<dbReference type="SFLD" id="SFLDF00027">
    <property type="entry name" value="p-type_atpase"/>
    <property type="match status" value="1"/>
</dbReference>
<dbReference type="InterPro" id="IPR008250">
    <property type="entry name" value="ATPase_P-typ_transduc_dom_A_sf"/>
</dbReference>
<dbReference type="InterPro" id="IPR018303">
    <property type="entry name" value="ATPase_P-typ_P_site"/>
</dbReference>
<feature type="transmembrane region" description="Helical" evidence="20">
    <location>
        <begin position="419"/>
        <end position="445"/>
    </location>
</feature>
<keyword evidence="17 20" id="KW-0472">Membrane</keyword>
<evidence type="ECO:0000256" key="2">
    <source>
        <dbReference type="ARBA" id="ARBA00006124"/>
    </source>
</evidence>
<dbReference type="InterPro" id="IPR036412">
    <property type="entry name" value="HAD-like_sf"/>
</dbReference>
<dbReference type="GO" id="GO:0016887">
    <property type="term" value="F:ATP hydrolysis activity"/>
    <property type="evidence" value="ECO:0007669"/>
    <property type="project" value="InterPro"/>
</dbReference>
<dbReference type="Pfam" id="PF00122">
    <property type="entry name" value="E1-E2_ATPase"/>
    <property type="match status" value="1"/>
</dbReference>
<name>Q95ML6_BOVIN</name>
<evidence type="ECO:0000256" key="18">
    <source>
        <dbReference type="ARBA" id="ARBA00034107"/>
    </source>
</evidence>
<dbReference type="SFLD" id="SFLDS00003">
    <property type="entry name" value="Haloacid_Dehalogenase"/>
    <property type="match status" value="1"/>
</dbReference>
<dbReference type="PANTHER" id="PTHR24093:SF245">
    <property type="entry name" value="PLASMA MEMBRANE CALCIUM-TRANSPORTING ATPASE 1"/>
    <property type="match status" value="1"/>
</dbReference>
<dbReference type="FunFam" id="1.20.1110.10:FF:000002">
    <property type="entry name" value="Calcium-transporting ATPase"/>
    <property type="match status" value="1"/>
</dbReference>
<dbReference type="Gene3D" id="3.40.50.1000">
    <property type="entry name" value="HAD superfamily/HAD-like"/>
    <property type="match status" value="1"/>
</dbReference>
<dbReference type="CTD" id="490"/>
<dbReference type="SFLD" id="SFLDG00002">
    <property type="entry name" value="C1.7:_P-type_atpase_like"/>
    <property type="match status" value="1"/>
</dbReference>
<dbReference type="Pfam" id="PF08282">
    <property type="entry name" value="Hydrolase_3"/>
    <property type="match status" value="1"/>
</dbReference>
<dbReference type="RefSeq" id="NP_777121.1">
    <property type="nucleotide sequence ID" value="NM_174696.2"/>
</dbReference>
<dbReference type="InterPro" id="IPR022141">
    <property type="entry name" value="ATP_Ca_trans_C"/>
</dbReference>
<feature type="compositionally biased region" description="Basic and acidic residues" evidence="21">
    <location>
        <begin position="301"/>
        <end position="325"/>
    </location>
</feature>
<keyword evidence="12" id="KW-0460">Magnesium</keyword>
<evidence type="ECO:0000256" key="21">
    <source>
        <dbReference type="SAM" id="MobiDB-lite"/>
    </source>
</evidence>
<organism evidence="23">
    <name type="scientific">Bos taurus</name>
    <name type="common">Bovine</name>
    <dbReference type="NCBI Taxonomy" id="9913"/>
    <lineage>
        <taxon>Eukaryota</taxon>
        <taxon>Metazoa</taxon>
        <taxon>Chordata</taxon>
        <taxon>Craniata</taxon>
        <taxon>Vertebrata</taxon>
        <taxon>Euteleostomi</taxon>
        <taxon>Mammalia</taxon>
        <taxon>Eutheria</taxon>
        <taxon>Laurasiatheria</taxon>
        <taxon>Artiodactyla</taxon>
        <taxon>Ruminantia</taxon>
        <taxon>Pecora</taxon>
        <taxon>Bovidae</taxon>
        <taxon>Bovinae</taxon>
        <taxon>Bos</taxon>
    </lineage>
</organism>
<dbReference type="GO" id="GO:0042734">
    <property type="term" value="C:presynaptic membrane"/>
    <property type="evidence" value="ECO:0007669"/>
    <property type="project" value="UniProtKB-SubCell"/>
</dbReference>
<dbReference type="GO" id="GO:0046872">
    <property type="term" value="F:metal ion binding"/>
    <property type="evidence" value="ECO:0007669"/>
    <property type="project" value="UniProtKB-KW"/>
</dbReference>
<feature type="transmembrane region" description="Helical" evidence="20">
    <location>
        <begin position="969"/>
        <end position="986"/>
    </location>
</feature>
<evidence type="ECO:0000313" key="23">
    <source>
        <dbReference type="EMBL" id="AAK69626.1"/>
    </source>
</evidence>
<feature type="domain" description="Cation-transporting P-type ATPase N-terminal" evidence="22">
    <location>
        <begin position="50"/>
        <end position="126"/>
    </location>
</feature>
<keyword evidence="8" id="KW-0479">Metal-binding</keyword>
<dbReference type="InterPro" id="IPR001757">
    <property type="entry name" value="P_typ_ATPase"/>
</dbReference>
<keyword evidence="5" id="KW-0597">Phosphoprotein</keyword>